<dbReference type="Proteomes" id="UP000190541">
    <property type="component" value="Unassembled WGS sequence"/>
</dbReference>
<dbReference type="EMBL" id="FUYS01000012">
    <property type="protein sequence ID" value="SKB89177.1"/>
    <property type="molecule type" value="Genomic_DNA"/>
</dbReference>
<reference evidence="3 4" key="1">
    <citation type="submission" date="2017-02" db="EMBL/GenBank/DDBJ databases">
        <authorList>
            <person name="Peterson S.W."/>
        </authorList>
    </citation>
    <scope>NUCLEOTIDE SEQUENCE [LARGE SCALE GENOMIC DNA]</scope>
    <source>
        <strain evidence="3 4">DSM 22899</strain>
    </source>
</reference>
<proteinExistence type="predicted"/>
<keyword evidence="4" id="KW-1185">Reference proteome</keyword>
<dbReference type="OrthoDB" id="9806233at2"/>
<dbReference type="GO" id="GO:0016787">
    <property type="term" value="F:hydrolase activity"/>
    <property type="evidence" value="ECO:0007669"/>
    <property type="project" value="InterPro"/>
</dbReference>
<dbReference type="InterPro" id="IPR010496">
    <property type="entry name" value="AL/BT2_dom"/>
</dbReference>
<evidence type="ECO:0000256" key="1">
    <source>
        <dbReference type="SAM" id="SignalP"/>
    </source>
</evidence>
<organism evidence="3 4">
    <name type="scientific">Parapedobacter luteus</name>
    <dbReference type="NCBI Taxonomy" id="623280"/>
    <lineage>
        <taxon>Bacteria</taxon>
        <taxon>Pseudomonadati</taxon>
        <taxon>Bacteroidota</taxon>
        <taxon>Sphingobacteriia</taxon>
        <taxon>Sphingobacteriales</taxon>
        <taxon>Sphingobacteriaceae</taxon>
        <taxon>Parapedobacter</taxon>
    </lineage>
</organism>
<dbReference type="PANTHER" id="PTHR12697">
    <property type="entry name" value="PBS LYASE HEAT-LIKE PROTEIN"/>
    <property type="match status" value="1"/>
</dbReference>
<evidence type="ECO:0000259" key="2">
    <source>
        <dbReference type="Pfam" id="PF06439"/>
    </source>
</evidence>
<dbReference type="InterPro" id="IPR016024">
    <property type="entry name" value="ARM-type_fold"/>
</dbReference>
<dbReference type="GO" id="GO:0016491">
    <property type="term" value="F:oxidoreductase activity"/>
    <property type="evidence" value="ECO:0007669"/>
    <property type="project" value="TreeGrafter"/>
</dbReference>
<feature type="domain" description="3-keto-alpha-glucoside-1,2-lyase/3-keto-2-hydroxy-glucal hydratase" evidence="2">
    <location>
        <begin position="728"/>
        <end position="926"/>
    </location>
</feature>
<sequence length="929" mass="101455">MIKSIYPFFVLLILQLPVYAQLDNTPADQKIAALLAKQPAETTDALNEAMAQLERFSESDISALLRQLTPPGKGDNAGVEYAANSYSYHVLTAGKAAQRVTFIKGALAALNAITDNDNKGFVIQLLQNAGDDTAVEALKRYLNDDYLNEKAARALARIGTESAGAALVAALQDATDQSAVNIANALGFMAYKPAEQALLARLHTSDKSLRKAVLYALSRIGGPGTEPFLREAADEVDYVYDATDATAAYVNYAYRLAAIGETATAEKIAARLFRSTKQDYQVHTRIAALRLLTQIDGNKRVNTLVKGAKDDNSIYRNAALTLLVPHLDERTSRQLAKGMFKADESVQVAILRYFGDHRSTSVLPEVRRALDVGTPEVCATAVSTLQKLVGDEATGELIGMLRESDKETRAAIKDALLITENPELPALLTEALAGENDPELQVLLIELLAQKGVGSSVPVIFEIIQGNAPVQVKTAAYQALPQVVRPSDLPDLLDLLPAASSEYASQVQQAAVVSVNRSSNRADQVTAVIARCRKSDMTSRSLFFPVLSGIGGEEALALVAGYADHNDPGMRRAATSALAKWSGAEALPKLIELSRRKVMDSTQRDAVFKGLIRIVGLANIPIEQKVLHLRDLFDSAESVEQRRSVLAALEANKTYNALLFAGKFLDDEQLKATAANTVMNIALENKELYGPDVTRLLTKVMALLSGSESSYLREAIQKHIDELPRDGGYTSLFNGRDLTGWKGLVANPIERASMRPEALAAAQEKADEIMRQGWYVEDGVLHFNGKGDNVATVGQYANFELWVDWKLAKEGKEGDAGIYLRGTPQVQIWDTSRVDVGAQVGSGGLYNNERNPRDPLKVADNPLGEWNTFRIIMVDDRVTVYLNGELVTDNVVLENYWNRTLPIFPMEQIELQAHGTHVSYRDIHLRELP</sequence>
<keyword evidence="1" id="KW-0732">Signal</keyword>
<dbReference type="Pfam" id="PF03130">
    <property type="entry name" value="HEAT_PBS"/>
    <property type="match status" value="1"/>
</dbReference>
<dbReference type="InterPro" id="IPR011989">
    <property type="entry name" value="ARM-like"/>
</dbReference>
<dbReference type="InterPro" id="IPR004155">
    <property type="entry name" value="PBS_lyase_HEAT"/>
</dbReference>
<evidence type="ECO:0000313" key="4">
    <source>
        <dbReference type="Proteomes" id="UP000190541"/>
    </source>
</evidence>
<gene>
    <name evidence="3" type="ORF">SAMN05660226_03662</name>
</gene>
<name>A0A1T5EZ13_9SPHI</name>
<dbReference type="AlphaFoldDB" id="A0A1T5EZ13"/>
<accession>A0A1T5EZ13</accession>
<dbReference type="SMART" id="SM00567">
    <property type="entry name" value="EZ_HEAT"/>
    <property type="match status" value="6"/>
</dbReference>
<dbReference type="Gene3D" id="2.60.120.560">
    <property type="entry name" value="Exo-inulinase, domain 1"/>
    <property type="match status" value="1"/>
</dbReference>
<dbReference type="SUPFAM" id="SSF48371">
    <property type="entry name" value="ARM repeat"/>
    <property type="match status" value="1"/>
</dbReference>
<feature type="chain" id="PRO_5012143016" evidence="1">
    <location>
        <begin position="21"/>
        <end position="929"/>
    </location>
</feature>
<feature type="signal peptide" evidence="1">
    <location>
        <begin position="1"/>
        <end position="20"/>
    </location>
</feature>
<dbReference type="STRING" id="623280.SAMN05660226_03662"/>
<dbReference type="Pfam" id="PF06439">
    <property type="entry name" value="3keto-disac_hyd"/>
    <property type="match status" value="1"/>
</dbReference>
<evidence type="ECO:0000313" key="3">
    <source>
        <dbReference type="EMBL" id="SKB89177.1"/>
    </source>
</evidence>
<protein>
    <submittedName>
        <fullName evidence="3">HEAT repeat</fullName>
    </submittedName>
</protein>
<dbReference type="RefSeq" id="WP_079718293.1">
    <property type="nucleotide sequence ID" value="NZ_FUYS01000012.1"/>
</dbReference>
<dbReference type="PANTHER" id="PTHR12697:SF38">
    <property type="entry name" value="PBS LYASE HEAT DOMAIN PROTEIN REPEAT-CONTAINING PROTEIN"/>
    <property type="match status" value="1"/>
</dbReference>
<dbReference type="Gene3D" id="1.25.10.10">
    <property type="entry name" value="Leucine-rich Repeat Variant"/>
    <property type="match status" value="3"/>
</dbReference>